<proteinExistence type="predicted"/>
<evidence type="ECO:0000313" key="1">
    <source>
        <dbReference type="EMBL" id="KAF1084255.1"/>
    </source>
</evidence>
<name>A0A9D2WMQ6_9FIRM</name>
<sequence>MACELTPRLAKVCMHLTVSLPRPRCAALLTDPAFLALKKKIMLALQV</sequence>
<dbReference type="Proteomes" id="UP000798488">
    <property type="component" value="Unassembled WGS sequence"/>
</dbReference>
<dbReference type="EMBL" id="LSRS01000006">
    <property type="protein sequence ID" value="KAF1084255.1"/>
    <property type="molecule type" value="Genomic_DNA"/>
</dbReference>
<evidence type="ECO:0000313" key="2">
    <source>
        <dbReference type="Proteomes" id="UP000798488"/>
    </source>
</evidence>
<gene>
    <name evidence="1" type="ORF">SPSYN_02659</name>
</gene>
<dbReference type="AlphaFoldDB" id="A0A9D2WMQ6"/>
<accession>A0A9D2WMQ6</accession>
<keyword evidence="2" id="KW-1185">Reference proteome</keyword>
<comment type="caution">
    <text evidence="1">The sequence shown here is derived from an EMBL/GenBank/DDBJ whole genome shotgun (WGS) entry which is preliminary data.</text>
</comment>
<reference evidence="1" key="1">
    <citation type="submission" date="2016-02" db="EMBL/GenBank/DDBJ databases">
        <title>Draft Genome Sequence of Sporotomaculum syntrophicum Strain FB, a Syntrophic Benzoate Degrader.</title>
        <authorList>
            <person name="Nobu M.K."/>
            <person name="Narihiro T."/>
            <person name="Qiu Y.-L."/>
            <person name="Ohashi A."/>
            <person name="Liu W.-T."/>
            <person name="Yuji S."/>
        </authorList>
    </citation>
    <scope>NUCLEOTIDE SEQUENCE</scope>
    <source>
        <strain evidence="1">FB</strain>
    </source>
</reference>
<organism evidence="1 2">
    <name type="scientific">Sporotomaculum syntrophicum</name>
    <dbReference type="NCBI Taxonomy" id="182264"/>
    <lineage>
        <taxon>Bacteria</taxon>
        <taxon>Bacillati</taxon>
        <taxon>Bacillota</taxon>
        <taxon>Clostridia</taxon>
        <taxon>Eubacteriales</taxon>
        <taxon>Desulfallaceae</taxon>
        <taxon>Sporotomaculum</taxon>
    </lineage>
</organism>
<protein>
    <submittedName>
        <fullName evidence="1">Uncharacterized protein</fullName>
    </submittedName>
</protein>